<name>A0A0D0HDX3_9BACT</name>
<evidence type="ECO:0000256" key="1">
    <source>
        <dbReference type="SAM" id="Coils"/>
    </source>
</evidence>
<sequence>MIKEFSDNVQRLFNDIVTDKTKGHSHTAKELLAVLRCKVTQPIKIMEEASCVCLIYYNVSVILPDNLSEMNIAYNSEYQMTFNKISSCDLHQLSEFILALERDIPKWKHIWVADDKLKKEQAKIGERVKSAMLQFRSDWMSVGAKDDEKMIEKFRIKYYNLKACKMVLENDNPFWENKTTEVEILDECRTLHIDPPMELWYTEFSDFVDECKQIRDERDRQREEAKRKEEKMRHLIRIKQLKFEAIIKSVEFHQDFEVEVESHLHQRHISFFINRQAVPSMNGYFLMRFKISGASTVCRVYFNDVDRCAPAIINTINRINDMIPELRNTLVDDGQQYFLTGDNYSMGQLLNDDNSGEPFSVVQYSYKKKRVICCPLLPSNRVVMRINAAIRELYCTTFNSEKRADDVDYPVNKLII</sequence>
<keyword evidence="1" id="KW-0175">Coiled coil</keyword>
<comment type="caution">
    <text evidence="2">The sequence shown here is derived from an EMBL/GenBank/DDBJ whole genome shotgun (WGS) entry which is preliminary data.</text>
</comment>
<accession>A0A0D0HDX3</accession>
<gene>
    <name evidence="2" type="ORF">ST44_04645</name>
</gene>
<feature type="coiled-coil region" evidence="1">
    <location>
        <begin position="211"/>
        <end position="238"/>
    </location>
</feature>
<evidence type="ECO:0000313" key="2">
    <source>
        <dbReference type="EMBL" id="KIP63203.1"/>
    </source>
</evidence>
<dbReference type="RefSeq" id="WP_042518490.1">
    <property type="nucleotide sequence ID" value="NZ_JXQI01000068.1"/>
</dbReference>
<keyword evidence="3" id="KW-1185">Reference proteome</keyword>
<dbReference type="EMBL" id="JXQK01000046">
    <property type="protein sequence ID" value="KIP63203.1"/>
    <property type="molecule type" value="Genomic_DNA"/>
</dbReference>
<organism evidence="2 3">
    <name type="scientific">Prevotella pectinovora</name>
    <dbReference type="NCBI Taxonomy" id="1602169"/>
    <lineage>
        <taxon>Bacteria</taxon>
        <taxon>Pseudomonadati</taxon>
        <taxon>Bacteroidota</taxon>
        <taxon>Bacteroidia</taxon>
        <taxon>Bacteroidales</taxon>
        <taxon>Prevotellaceae</taxon>
        <taxon>Prevotella</taxon>
    </lineage>
</organism>
<proteinExistence type="predicted"/>
<reference evidence="2 3" key="1">
    <citation type="submission" date="2015-01" db="EMBL/GenBank/DDBJ databases">
        <title>Comparative genomics of non-oral Prevotella species.</title>
        <authorList>
            <person name="Accetto T."/>
            <person name="Nograsek B."/>
            <person name="Avgustin G."/>
        </authorList>
    </citation>
    <scope>NUCLEOTIDE SEQUENCE [LARGE SCALE GENOMIC DNA]</scope>
    <source>
        <strain evidence="2 3">P5-119</strain>
    </source>
</reference>
<protein>
    <submittedName>
        <fullName evidence="2">Uncharacterized protein</fullName>
    </submittedName>
</protein>
<dbReference type="Proteomes" id="UP000032046">
    <property type="component" value="Unassembled WGS sequence"/>
</dbReference>
<evidence type="ECO:0000313" key="3">
    <source>
        <dbReference type="Proteomes" id="UP000032046"/>
    </source>
</evidence>
<dbReference type="AlphaFoldDB" id="A0A0D0HDX3"/>